<feature type="domain" description="CCHC-type" evidence="4">
    <location>
        <begin position="333"/>
        <end position="346"/>
    </location>
</feature>
<dbReference type="GO" id="GO:0003676">
    <property type="term" value="F:nucleic acid binding"/>
    <property type="evidence" value="ECO:0007669"/>
    <property type="project" value="InterPro"/>
</dbReference>
<feature type="region of interest" description="Disordered" evidence="3">
    <location>
        <begin position="1"/>
        <end position="23"/>
    </location>
</feature>
<gene>
    <name evidence="5" type="ORF">D9757_009272</name>
</gene>
<dbReference type="SUPFAM" id="SSF57756">
    <property type="entry name" value="Retrovirus zinc finger-like domains"/>
    <property type="match status" value="1"/>
</dbReference>
<evidence type="ECO:0000259" key="4">
    <source>
        <dbReference type="PROSITE" id="PS50158"/>
    </source>
</evidence>
<accession>A0A8H5HAN3</accession>
<dbReference type="GO" id="GO:0006397">
    <property type="term" value="P:mRNA processing"/>
    <property type="evidence" value="ECO:0007669"/>
    <property type="project" value="UniProtKB-KW"/>
</dbReference>
<dbReference type="Proteomes" id="UP000518752">
    <property type="component" value="Unassembled WGS sequence"/>
</dbReference>
<dbReference type="AlphaFoldDB" id="A0A8H5HAN3"/>
<dbReference type="OrthoDB" id="3260546at2759"/>
<organism evidence="5 6">
    <name type="scientific">Collybiopsis confluens</name>
    <dbReference type="NCBI Taxonomy" id="2823264"/>
    <lineage>
        <taxon>Eukaryota</taxon>
        <taxon>Fungi</taxon>
        <taxon>Dikarya</taxon>
        <taxon>Basidiomycota</taxon>
        <taxon>Agaricomycotina</taxon>
        <taxon>Agaricomycetes</taxon>
        <taxon>Agaricomycetidae</taxon>
        <taxon>Agaricales</taxon>
        <taxon>Marasmiineae</taxon>
        <taxon>Omphalotaceae</taxon>
        <taxon>Collybiopsis</taxon>
    </lineage>
</organism>
<keyword evidence="2" id="KW-0862">Zinc</keyword>
<dbReference type="InterPro" id="IPR001878">
    <property type="entry name" value="Znf_CCHC"/>
</dbReference>
<comment type="caution">
    <text evidence="5">The sequence shown here is derived from an EMBL/GenBank/DDBJ whole genome shotgun (WGS) entry which is preliminary data.</text>
</comment>
<evidence type="ECO:0000313" key="6">
    <source>
        <dbReference type="Proteomes" id="UP000518752"/>
    </source>
</evidence>
<keyword evidence="2" id="KW-0479">Metal-binding</keyword>
<dbReference type="InterPro" id="IPR036875">
    <property type="entry name" value="Znf_CCHC_sf"/>
</dbReference>
<keyword evidence="2" id="KW-0863">Zinc-finger</keyword>
<evidence type="ECO:0000256" key="3">
    <source>
        <dbReference type="SAM" id="MobiDB-lite"/>
    </source>
</evidence>
<proteinExistence type="predicted"/>
<dbReference type="PROSITE" id="PS50158">
    <property type="entry name" value="ZF_CCHC"/>
    <property type="match status" value="1"/>
</dbReference>
<evidence type="ECO:0000313" key="5">
    <source>
        <dbReference type="EMBL" id="KAF5379545.1"/>
    </source>
</evidence>
<evidence type="ECO:0000256" key="1">
    <source>
        <dbReference type="ARBA" id="ARBA00022664"/>
    </source>
</evidence>
<dbReference type="EMBL" id="JAACJN010000069">
    <property type="protein sequence ID" value="KAF5379545.1"/>
    <property type="molecule type" value="Genomic_DNA"/>
</dbReference>
<reference evidence="5 6" key="1">
    <citation type="journal article" date="2020" name="ISME J.">
        <title>Uncovering the hidden diversity of litter-decomposition mechanisms in mushroom-forming fungi.</title>
        <authorList>
            <person name="Floudas D."/>
            <person name="Bentzer J."/>
            <person name="Ahren D."/>
            <person name="Johansson T."/>
            <person name="Persson P."/>
            <person name="Tunlid A."/>
        </authorList>
    </citation>
    <scope>NUCLEOTIDE SEQUENCE [LARGE SCALE GENOMIC DNA]</scope>
    <source>
        <strain evidence="5 6">CBS 406.79</strain>
    </source>
</reference>
<keyword evidence="1" id="KW-0507">mRNA processing</keyword>
<keyword evidence="6" id="KW-1185">Reference proteome</keyword>
<dbReference type="GO" id="GO:0008270">
    <property type="term" value="F:zinc ion binding"/>
    <property type="evidence" value="ECO:0007669"/>
    <property type="project" value="UniProtKB-KW"/>
</dbReference>
<name>A0A8H5HAN3_9AGAR</name>
<evidence type="ECO:0000256" key="2">
    <source>
        <dbReference type="PROSITE-ProRule" id="PRU00047"/>
    </source>
</evidence>
<protein>
    <recommendedName>
        <fullName evidence="4">CCHC-type domain-containing protein</fullName>
    </recommendedName>
</protein>
<sequence length="530" mass="60815">MSTNTTMPRPGSRDAPKLTYEGTDDPMKVRRYFEDLENLFSDCNITANDEKKNWTVRYPEEQVAWEWKAMNEYTNATSDYEDFKRTVLHSYPGAADEERGTMRELKRLFKKYNNISSSDLEEYLALVRRFRALKRELNPSAAVGTVEPLVTNRELVEKFTGALEPSFRSAIFSSLHIKGKTRRVPAGQKVRPDDMYDIDDVVEQGEAIVRGTMPGTDPMSTAATRASSSYTPTVHIKQEQLQQQIHDLISEKIASLMDTIKISQDQFKQENTKQMNDWMRIFQQNSMRSIPTQQNAASYENNSMNRTSQGMDTREIQNRVPFEWQNSGGKIVCFFCSEEGHVAGDCHHRNDLLKMGRIILVNGRARLPGNIPIPRQPVGAASEKDRVDYYYAEKEKREREQSRNVHLVQTTPDNISGTINTATMSTYLSNQLNERDLKIASLERELQSRMNASSSIMYQMPRQSQFSQVGWNPTGQGNNNVQSSNPMMQMFNPLQSGQNSMNNSSQQMFPTMEEFQAFVQTRRQKEEAEK</sequence>